<comment type="catalytic activity">
    <reaction evidence="4">
        <text>a 2-deoxystreptamine antibiotic + acetyl-CoA = an N(3)-acetyl-2-deoxystreptamine antibiotic + CoA + H(+)</text>
        <dbReference type="Rhea" id="RHEA:12665"/>
        <dbReference type="ChEBI" id="CHEBI:15378"/>
        <dbReference type="ChEBI" id="CHEBI:57287"/>
        <dbReference type="ChEBI" id="CHEBI:57288"/>
        <dbReference type="ChEBI" id="CHEBI:57921"/>
        <dbReference type="ChEBI" id="CHEBI:77452"/>
        <dbReference type="EC" id="2.3.1.81"/>
    </reaction>
</comment>
<dbReference type="EMBL" id="NFKM01000019">
    <property type="protein sequence ID" value="OUP57831.1"/>
    <property type="molecule type" value="Genomic_DNA"/>
</dbReference>
<organism evidence="5 6">
    <name type="scientific">Faecalitalea cylindroides</name>
    <dbReference type="NCBI Taxonomy" id="39483"/>
    <lineage>
        <taxon>Bacteria</taxon>
        <taxon>Bacillati</taxon>
        <taxon>Bacillota</taxon>
        <taxon>Erysipelotrichia</taxon>
        <taxon>Erysipelotrichales</taxon>
        <taxon>Erysipelotrichaceae</taxon>
        <taxon>Faecalitalea</taxon>
    </lineage>
</organism>
<dbReference type="GO" id="GO:0046677">
    <property type="term" value="P:response to antibiotic"/>
    <property type="evidence" value="ECO:0007669"/>
    <property type="project" value="UniProtKB-KW"/>
</dbReference>
<evidence type="ECO:0000256" key="4">
    <source>
        <dbReference type="RuleBase" id="RU365031"/>
    </source>
</evidence>
<dbReference type="PANTHER" id="PTHR11104">
    <property type="entry name" value="AMINOGLYCOSIDE N3-ACETYLTRANSFERASE"/>
    <property type="match status" value="1"/>
</dbReference>
<accession>A0A1Y4LS70</accession>
<sequence>MDILYTKKDFLDIFSTMGIDEGMVVLVQADLTGFNEILSGSQAIIEALQELVKEDGCIICPTFSLSCLDPACYEQNDYTYESWNMIRDNMLGYDPKLTSCDVYADFADQFLKNENVRRTNHPVYSFAFWGTYDEKCLEQPLNFPISFSRIFREFVDRRACNILIGEKIENSLLWPAMAKTMNQGILTIKRAIINQGRGKQLKNFLNLEVDQERMEEYKKMCYIQSSEYSRKAIHFLSLDTSEESI</sequence>
<comment type="caution">
    <text evidence="5">The sequence shown here is derived from an EMBL/GenBank/DDBJ whole genome shotgun (WGS) entry which is preliminary data.</text>
</comment>
<comment type="similarity">
    <text evidence="1 4">Belongs to the antibiotic N-acetyltransferase family.</text>
</comment>
<dbReference type="Pfam" id="PF02522">
    <property type="entry name" value="Antibiotic_NAT"/>
    <property type="match status" value="1"/>
</dbReference>
<dbReference type="GO" id="GO:0046353">
    <property type="term" value="F:aminoglycoside 3-N-acetyltransferase activity"/>
    <property type="evidence" value="ECO:0007669"/>
    <property type="project" value="UniProtKB-EC"/>
</dbReference>
<dbReference type="RefSeq" id="WP_087159023.1">
    <property type="nucleotide sequence ID" value="NZ_NFKM01000019.1"/>
</dbReference>
<dbReference type="EC" id="2.3.1.-" evidence="4"/>
<keyword evidence="2 4" id="KW-0808">Transferase</keyword>
<keyword evidence="3 4" id="KW-0012">Acyltransferase</keyword>
<evidence type="ECO:0000256" key="2">
    <source>
        <dbReference type="ARBA" id="ARBA00022679"/>
    </source>
</evidence>
<dbReference type="SUPFAM" id="SSF110710">
    <property type="entry name" value="TTHA0583/YokD-like"/>
    <property type="match status" value="1"/>
</dbReference>
<dbReference type="InterPro" id="IPR028345">
    <property type="entry name" value="Antibiotic_NAT-like"/>
</dbReference>
<protein>
    <recommendedName>
        <fullName evidence="4">Aminoglycoside N(3)-acetyltransferase</fullName>
        <ecNumber evidence="4">2.3.1.-</ecNumber>
    </recommendedName>
</protein>
<keyword evidence="4" id="KW-0046">Antibiotic resistance</keyword>
<dbReference type="AlphaFoldDB" id="A0A1Y4LS70"/>
<evidence type="ECO:0000313" key="5">
    <source>
        <dbReference type="EMBL" id="OUP57831.1"/>
    </source>
</evidence>
<evidence type="ECO:0000313" key="6">
    <source>
        <dbReference type="Proteomes" id="UP000195447"/>
    </source>
</evidence>
<name>A0A1Y4LS70_9FIRM</name>
<dbReference type="Proteomes" id="UP000195447">
    <property type="component" value="Unassembled WGS sequence"/>
</dbReference>
<keyword evidence="6" id="KW-1185">Reference proteome</keyword>
<dbReference type="PANTHER" id="PTHR11104:SF0">
    <property type="entry name" value="SPBETA PROPHAGE-DERIVED AMINOGLYCOSIDE N(3')-ACETYLTRANSFERASE-LIKE PROTEIN YOKD"/>
    <property type="match status" value="1"/>
</dbReference>
<evidence type="ECO:0000256" key="1">
    <source>
        <dbReference type="ARBA" id="ARBA00006383"/>
    </source>
</evidence>
<proteinExistence type="inferred from homology"/>
<dbReference type="InterPro" id="IPR003679">
    <property type="entry name" value="Amioglycoside_AcTrfase"/>
</dbReference>
<reference evidence="6" key="1">
    <citation type="submission" date="2017-04" db="EMBL/GenBank/DDBJ databases">
        <title>Function of individual gut microbiota members based on whole genome sequencing of pure cultures obtained from chicken caecum.</title>
        <authorList>
            <person name="Medvecky M."/>
            <person name="Cejkova D."/>
            <person name="Polansky O."/>
            <person name="Karasova D."/>
            <person name="Kubasova T."/>
            <person name="Cizek A."/>
            <person name="Rychlik I."/>
        </authorList>
    </citation>
    <scope>NUCLEOTIDE SEQUENCE [LARGE SCALE GENOMIC DNA]</scope>
    <source>
        <strain evidence="6">An178</strain>
    </source>
</reference>
<gene>
    <name evidence="5" type="ORF">B5F14_08710</name>
</gene>
<evidence type="ECO:0000256" key="3">
    <source>
        <dbReference type="ARBA" id="ARBA00023315"/>
    </source>
</evidence>